<protein>
    <submittedName>
        <fullName evidence="2">Uncharacterized protein</fullName>
    </submittedName>
</protein>
<gene>
    <name evidence="2" type="ORF">WN55_06878</name>
</gene>
<dbReference type="Proteomes" id="UP000076502">
    <property type="component" value="Unassembled WGS sequence"/>
</dbReference>
<organism evidence="2 3">
    <name type="scientific">Dufourea novaeangliae</name>
    <name type="common">Sweat bee</name>
    <dbReference type="NCBI Taxonomy" id="178035"/>
    <lineage>
        <taxon>Eukaryota</taxon>
        <taxon>Metazoa</taxon>
        <taxon>Ecdysozoa</taxon>
        <taxon>Arthropoda</taxon>
        <taxon>Hexapoda</taxon>
        <taxon>Insecta</taxon>
        <taxon>Pterygota</taxon>
        <taxon>Neoptera</taxon>
        <taxon>Endopterygota</taxon>
        <taxon>Hymenoptera</taxon>
        <taxon>Apocrita</taxon>
        <taxon>Aculeata</taxon>
        <taxon>Apoidea</taxon>
        <taxon>Anthophila</taxon>
        <taxon>Halictidae</taxon>
        <taxon>Rophitinae</taxon>
        <taxon>Dufourea</taxon>
    </lineage>
</organism>
<dbReference type="EMBL" id="KQ435078">
    <property type="protein sequence ID" value="KZC14420.1"/>
    <property type="molecule type" value="Genomic_DNA"/>
</dbReference>
<accession>A0A154PTC3</accession>
<evidence type="ECO:0000313" key="2">
    <source>
        <dbReference type="EMBL" id="KZC14420.1"/>
    </source>
</evidence>
<evidence type="ECO:0000313" key="3">
    <source>
        <dbReference type="Proteomes" id="UP000076502"/>
    </source>
</evidence>
<dbReference type="STRING" id="178035.A0A154PTC3"/>
<proteinExistence type="predicted"/>
<dbReference type="AlphaFoldDB" id="A0A154PTC3"/>
<sequence length="814" mass="94606">MAFIMGSRETNGMNNEDRERFLSFKMNEDYKFKYIPESHFKHVVKSVQRQRCKEDEERIWTSFVQEQELNDLRFQGKDVHPSIESVKYLLQENIQDVDRELKRLQEDALPERNKGICNHKSNNRNGKAPNTELNSKKNNSLKETAQIKDKGIHKANPVIPMLQEDNILNYKDSEESKKVLRSRTKKSVSDPFIIQKKHYTNQLLRATNHFESDSDSESSSDRTNTVHVQADPLIIHKIFAMQKKISELLNEISFRLHRIPLPDGDNDLKRRQQQTMEFAIRFSRNYLYNLNRLVTSIQRHIGAVSSRIRLKQCHRSTSFHQDMIKQKLIAAHQLLIQALIAYCKHIPNSTPEGHPTKLQNVLQIVSTLRDICNKIAISANYYCSGDTNTLPVENDVQDNIDAILSKLKLNLDSKHQPMNHKNVESTVTLATTSLQNERRSNKKNLSSRLSMYSIDVPKTKQKKKIDLRRKSHVYQKERKCNVVDTKNIHVQHNSIPELLYPSPVTHTSSSRDTVLIESTKKVNYLKDDDVKTMMDEVPIDSENDSNLEIQTKHSNAMKVEQSKELRKKSFTEMWKSESTNDKEKDIKVQNVSNDDDLVKKVTTITKEHLSTLVPVINDLMTLVSKKQTEVEAQPISETSMETLMGFLQKYQSPKDFDTKACSTECGCNRLHFKSNSISEVQKRDKNVQLICMSSKDKTCRTRQCDASCQADETAINVCNIMKHIDRRTIRLITRNKLQLTIAKETKQRILAYKNDYKRLCELRPMYSSNTQNKPWDIVAWISDKLVEELIIETTKELPVNDMIEKLYEMEFQEF</sequence>
<dbReference type="OrthoDB" id="8193942at2759"/>
<reference evidence="2 3" key="1">
    <citation type="submission" date="2015-07" db="EMBL/GenBank/DDBJ databases">
        <title>The genome of Dufourea novaeangliae.</title>
        <authorList>
            <person name="Pan H."/>
            <person name="Kapheim K."/>
        </authorList>
    </citation>
    <scope>NUCLEOTIDE SEQUENCE [LARGE SCALE GENOMIC DNA]</scope>
    <source>
        <strain evidence="2">0120121106</strain>
        <tissue evidence="2">Whole body</tissue>
    </source>
</reference>
<feature type="region of interest" description="Disordered" evidence="1">
    <location>
        <begin position="112"/>
        <end position="140"/>
    </location>
</feature>
<feature type="compositionally biased region" description="Polar residues" evidence="1">
    <location>
        <begin position="131"/>
        <end position="140"/>
    </location>
</feature>
<evidence type="ECO:0000256" key="1">
    <source>
        <dbReference type="SAM" id="MobiDB-lite"/>
    </source>
</evidence>
<keyword evidence="3" id="KW-1185">Reference proteome</keyword>
<name>A0A154PTC3_DUFNO</name>